<name>A0A932CNG1_UNCTE</name>
<reference evidence="4" key="1">
    <citation type="submission" date="2020-07" db="EMBL/GenBank/DDBJ databases">
        <title>Huge and variable diversity of episymbiotic CPR bacteria and DPANN archaea in groundwater ecosystems.</title>
        <authorList>
            <person name="He C.Y."/>
            <person name="Keren R."/>
            <person name="Whittaker M."/>
            <person name="Farag I.F."/>
            <person name="Doudna J."/>
            <person name="Cate J.H.D."/>
            <person name="Banfield J.F."/>
        </authorList>
    </citation>
    <scope>NUCLEOTIDE SEQUENCE</scope>
    <source>
        <strain evidence="4">NC_groundwater_672_Ag_B-0.1um_62_36</strain>
    </source>
</reference>
<keyword evidence="1" id="KW-0547">Nucleotide-binding</keyword>
<evidence type="ECO:0000313" key="5">
    <source>
        <dbReference type="Proteomes" id="UP000769766"/>
    </source>
</evidence>
<dbReference type="InterPro" id="IPR003593">
    <property type="entry name" value="AAA+_ATPase"/>
</dbReference>
<dbReference type="Pfam" id="PF13245">
    <property type="entry name" value="AAA_19"/>
    <property type="match status" value="1"/>
</dbReference>
<gene>
    <name evidence="4" type="ORF">HYY20_03210</name>
</gene>
<evidence type="ECO:0000256" key="2">
    <source>
        <dbReference type="ARBA" id="ARBA00022840"/>
    </source>
</evidence>
<sequence>MARGVYLSPFYTAETGIVLRLRALIQASSRLLRGQKIQVEKAVEWAQKRLGITLAEKQRQAVGGAISHKALVITGGPGTGKTTIVRAILEIYQELGAQVLLAAPTGRAAKRLSEATGREACTIHRLLEYSPRQGGFQRDQQRRLEADVVVVDEASMIDTILMYHLLKAIPRGATFILVGDVHQLPSVGPGSVLRDILQSGVVEVVELTEIFRQARESTIVLNAHRINQGQLPQIPPADKRQLADFYFIAEENPPKVAERIVELCSQRIPSRFQLDPLNEIQVLTPMNRGEVGTQGLNQALQQALNPHGQEVTRLGRSLRLGDKVMQIRNNYDKEVYNGDIGRIVGIDLEEQELTVRHDVGEVTYDFSELDELILAYAISVHRAQGSEYPAIVMPLLAQHYPLLQRNLLYTAVTRARRLVVLIGSRRALAIAVKNDQVQKRYTWLAERLRRGPGGSVRPLDEELPAEDLWIGGQ</sequence>
<dbReference type="InterPro" id="IPR027785">
    <property type="entry name" value="UvrD-like_helicase_C"/>
</dbReference>
<evidence type="ECO:0000256" key="1">
    <source>
        <dbReference type="ARBA" id="ARBA00022741"/>
    </source>
</evidence>
<dbReference type="InterPro" id="IPR050534">
    <property type="entry name" value="Coronavir_polyprotein_1ab"/>
</dbReference>
<dbReference type="InterPro" id="IPR027417">
    <property type="entry name" value="P-loop_NTPase"/>
</dbReference>
<dbReference type="CDD" id="cd18809">
    <property type="entry name" value="SF1_C_RecD"/>
    <property type="match status" value="1"/>
</dbReference>
<dbReference type="AlphaFoldDB" id="A0A932CNG1"/>
<proteinExistence type="predicted"/>
<dbReference type="SMART" id="SM00382">
    <property type="entry name" value="AAA"/>
    <property type="match status" value="1"/>
</dbReference>
<dbReference type="PANTHER" id="PTHR43788:SF6">
    <property type="entry name" value="DNA HELICASE B"/>
    <property type="match status" value="1"/>
</dbReference>
<dbReference type="Gene3D" id="2.30.30.940">
    <property type="match status" value="1"/>
</dbReference>
<dbReference type="PANTHER" id="PTHR43788">
    <property type="entry name" value="DNA2/NAM7 HELICASE FAMILY MEMBER"/>
    <property type="match status" value="1"/>
</dbReference>
<dbReference type="Pfam" id="PF13538">
    <property type="entry name" value="UvrD_C_2"/>
    <property type="match status" value="1"/>
</dbReference>
<dbReference type="GO" id="GO:0006310">
    <property type="term" value="P:DNA recombination"/>
    <property type="evidence" value="ECO:0007669"/>
    <property type="project" value="TreeGrafter"/>
</dbReference>
<dbReference type="Proteomes" id="UP000769766">
    <property type="component" value="Unassembled WGS sequence"/>
</dbReference>
<feature type="domain" description="AAA+ ATPase" evidence="3">
    <location>
        <begin position="67"/>
        <end position="247"/>
    </location>
</feature>
<dbReference type="GO" id="GO:0009338">
    <property type="term" value="C:exodeoxyribonuclease V complex"/>
    <property type="evidence" value="ECO:0007669"/>
    <property type="project" value="TreeGrafter"/>
</dbReference>
<dbReference type="Pfam" id="PF18335">
    <property type="entry name" value="SH3_13"/>
    <property type="match status" value="1"/>
</dbReference>
<dbReference type="GO" id="GO:0017116">
    <property type="term" value="F:single-stranded DNA helicase activity"/>
    <property type="evidence" value="ECO:0007669"/>
    <property type="project" value="TreeGrafter"/>
</dbReference>
<dbReference type="InterPro" id="IPR041451">
    <property type="entry name" value="RecD2_SH13"/>
</dbReference>
<dbReference type="CDD" id="cd17933">
    <property type="entry name" value="DEXSc_RecD-like"/>
    <property type="match status" value="1"/>
</dbReference>
<organism evidence="4 5">
    <name type="scientific">Tectimicrobiota bacterium</name>
    <dbReference type="NCBI Taxonomy" id="2528274"/>
    <lineage>
        <taxon>Bacteria</taxon>
        <taxon>Pseudomonadati</taxon>
        <taxon>Nitrospinota/Tectimicrobiota group</taxon>
        <taxon>Candidatus Tectimicrobiota</taxon>
    </lineage>
</organism>
<comment type="caution">
    <text evidence="4">The sequence shown here is derived from an EMBL/GenBank/DDBJ whole genome shotgun (WGS) entry which is preliminary data.</text>
</comment>
<accession>A0A932CNG1</accession>
<dbReference type="SUPFAM" id="SSF52540">
    <property type="entry name" value="P-loop containing nucleoside triphosphate hydrolases"/>
    <property type="match status" value="2"/>
</dbReference>
<protein>
    <submittedName>
        <fullName evidence="4">AAA family ATPase</fullName>
    </submittedName>
</protein>
<dbReference type="Gene3D" id="3.40.50.300">
    <property type="entry name" value="P-loop containing nucleotide triphosphate hydrolases"/>
    <property type="match status" value="2"/>
</dbReference>
<dbReference type="EMBL" id="JACPRF010000098">
    <property type="protein sequence ID" value="MBI2875872.1"/>
    <property type="molecule type" value="Genomic_DNA"/>
</dbReference>
<dbReference type="GO" id="GO:0005524">
    <property type="term" value="F:ATP binding"/>
    <property type="evidence" value="ECO:0007669"/>
    <property type="project" value="UniProtKB-KW"/>
</dbReference>
<evidence type="ECO:0000313" key="4">
    <source>
        <dbReference type="EMBL" id="MBI2875872.1"/>
    </source>
</evidence>
<keyword evidence="2" id="KW-0067">ATP-binding</keyword>
<evidence type="ECO:0000259" key="3">
    <source>
        <dbReference type="SMART" id="SM00382"/>
    </source>
</evidence>